<dbReference type="Proteomes" id="UP000008062">
    <property type="component" value="Chromosome 4"/>
</dbReference>
<dbReference type="EMBL" id="CM001199">
    <property type="protein sequence ID" value="EGP88187.1"/>
    <property type="molecule type" value="Genomic_DNA"/>
</dbReference>
<feature type="region of interest" description="Disordered" evidence="1">
    <location>
        <begin position="260"/>
        <end position="292"/>
    </location>
</feature>
<gene>
    <name evidence="2" type="ORF">MYCGRDRAFT_92894</name>
</gene>
<dbReference type="InParanoid" id="F9X996"/>
<evidence type="ECO:0000256" key="1">
    <source>
        <dbReference type="SAM" id="MobiDB-lite"/>
    </source>
</evidence>
<organism evidence="2 3">
    <name type="scientific">Zymoseptoria tritici (strain CBS 115943 / IPO323)</name>
    <name type="common">Speckled leaf blotch fungus</name>
    <name type="synonym">Septoria tritici</name>
    <dbReference type="NCBI Taxonomy" id="336722"/>
    <lineage>
        <taxon>Eukaryota</taxon>
        <taxon>Fungi</taxon>
        <taxon>Dikarya</taxon>
        <taxon>Ascomycota</taxon>
        <taxon>Pezizomycotina</taxon>
        <taxon>Dothideomycetes</taxon>
        <taxon>Dothideomycetidae</taxon>
        <taxon>Mycosphaerellales</taxon>
        <taxon>Mycosphaerellaceae</taxon>
        <taxon>Zymoseptoria</taxon>
    </lineage>
</organism>
<keyword evidence="3" id="KW-1185">Reference proteome</keyword>
<dbReference type="PANTHER" id="PTHR42085">
    <property type="entry name" value="F-BOX DOMAIN-CONTAINING PROTEIN"/>
    <property type="match status" value="1"/>
</dbReference>
<dbReference type="HOGENOM" id="CLU_415159_0_0_1"/>
<dbReference type="PANTHER" id="PTHR42085:SF2">
    <property type="entry name" value="F-BOX DOMAIN-CONTAINING PROTEIN"/>
    <property type="match status" value="1"/>
</dbReference>
<sequence length="661" mass="74836">MAQSELPAVGDQHEAEQFSSNLQTAPVMMDKEPASTEVGNQSSDAVHAPFRLLDLKDELWAEIGRLVIEDLPTIELDSWDFTDPESTSMALAVPGILQTCSALRNELRSDYYRSNKIEVRLYNSPEIYCPEALDDTAYFLGDEQEASEFAYNLSSEQIQNADLPILIVPHRHVYAPLPKLLLPSPSLYCSLKPIEAQVMLRHVTVQRVVALLTNEILHLAAPVPARERQQQHFRYFHTTLDFAIFAIFAASSPHSESLKSSSARMAGLHSNKESAPVSKPSSTAPHAAPIDDEDREQPFRLLDLPDELWVKIGKMVIDDWRPIKLTTAADFDLLKRVPAAKMDPPPILHTCSALRNELRLYYYSSDKTEVIVRRSYMGTSDEDLFGRYLVAIGPEARRQLRYHYIRGPSIRRSSPITQEPSEMWKSLGIEHNEHGPIMPNQSEVNRTTTSPLLPLSAHANDLQLAPGDGTPSRSDLTLHATDTQPFRLFDLPDELWVRIGKMVVQDTKAIKVGRITLCSGKKGCDAGHETGEWLIPSCELTPPAILQTCSWLRNEFRGDYYRDKVAVRVIWDFGWDSGRSVDLYSLLGRYLRMIGPEARRQIQGTMSDDVWLTPKASTPEPQWCRYADWEIEIMLEGQRTAQPSDLRVNPADEMWYKIKFI</sequence>
<dbReference type="RefSeq" id="XP_003853211.1">
    <property type="nucleotide sequence ID" value="XM_003853163.1"/>
</dbReference>
<proteinExistence type="predicted"/>
<protein>
    <submittedName>
        <fullName evidence="2">Uncharacterized protein</fullName>
    </submittedName>
</protein>
<dbReference type="AlphaFoldDB" id="F9X996"/>
<dbReference type="OrthoDB" id="10403682at2759"/>
<reference evidence="2 3" key="1">
    <citation type="journal article" date="2011" name="PLoS Genet.">
        <title>Finished genome of the fungal wheat pathogen Mycosphaerella graminicola reveals dispensome structure, chromosome plasticity, and stealth pathogenesis.</title>
        <authorList>
            <person name="Goodwin S.B."/>
            <person name="Ben M'barek S."/>
            <person name="Dhillon B."/>
            <person name="Wittenberg A.H.J."/>
            <person name="Crane C.F."/>
            <person name="Hane J.K."/>
            <person name="Foster A.J."/>
            <person name="Van der Lee T.A.J."/>
            <person name="Grimwood J."/>
            <person name="Aerts A."/>
            <person name="Antoniw J."/>
            <person name="Bailey A."/>
            <person name="Bluhm B."/>
            <person name="Bowler J."/>
            <person name="Bristow J."/>
            <person name="van der Burgt A."/>
            <person name="Canto-Canche B."/>
            <person name="Churchill A.C.L."/>
            <person name="Conde-Ferraez L."/>
            <person name="Cools H.J."/>
            <person name="Coutinho P.M."/>
            <person name="Csukai M."/>
            <person name="Dehal P."/>
            <person name="De Wit P."/>
            <person name="Donzelli B."/>
            <person name="van de Geest H.C."/>
            <person name="van Ham R.C.H.J."/>
            <person name="Hammond-Kosack K.E."/>
            <person name="Henrissat B."/>
            <person name="Kilian A."/>
            <person name="Kobayashi A.K."/>
            <person name="Koopmann E."/>
            <person name="Kourmpetis Y."/>
            <person name="Kuzniar A."/>
            <person name="Lindquist E."/>
            <person name="Lombard V."/>
            <person name="Maliepaard C."/>
            <person name="Martins N."/>
            <person name="Mehrabi R."/>
            <person name="Nap J.P.H."/>
            <person name="Ponomarenko A."/>
            <person name="Rudd J.J."/>
            <person name="Salamov A."/>
            <person name="Schmutz J."/>
            <person name="Schouten H.J."/>
            <person name="Shapiro H."/>
            <person name="Stergiopoulos I."/>
            <person name="Torriani S.F.F."/>
            <person name="Tu H."/>
            <person name="de Vries R.P."/>
            <person name="Waalwijk C."/>
            <person name="Ware S.B."/>
            <person name="Wiebenga A."/>
            <person name="Zwiers L.-H."/>
            <person name="Oliver R.P."/>
            <person name="Grigoriev I.V."/>
            <person name="Kema G.H.J."/>
        </authorList>
    </citation>
    <scope>NUCLEOTIDE SEQUENCE [LARGE SCALE GENOMIC DNA]</scope>
    <source>
        <strain evidence="3">CBS 115943 / IPO323</strain>
    </source>
</reference>
<dbReference type="GeneID" id="13399728"/>
<accession>F9X996</accession>
<dbReference type="KEGG" id="ztr:MYCGRDRAFT_92894"/>
<dbReference type="eggNOG" id="ENOG502R8X2">
    <property type="taxonomic scope" value="Eukaryota"/>
</dbReference>
<name>F9X996_ZYMTI</name>
<evidence type="ECO:0000313" key="2">
    <source>
        <dbReference type="EMBL" id="EGP88187.1"/>
    </source>
</evidence>
<evidence type="ECO:0000313" key="3">
    <source>
        <dbReference type="Proteomes" id="UP000008062"/>
    </source>
</evidence>
<dbReference type="InterPro" id="IPR038883">
    <property type="entry name" value="AN11006-like"/>
</dbReference>